<dbReference type="GO" id="GO:0004725">
    <property type="term" value="F:protein tyrosine phosphatase activity"/>
    <property type="evidence" value="ECO:0007669"/>
    <property type="project" value="InterPro"/>
</dbReference>
<keyword evidence="3" id="KW-1185">Reference proteome</keyword>
<feature type="domain" description="Tyrosine specific protein phosphatases" evidence="1">
    <location>
        <begin position="63"/>
        <end position="132"/>
    </location>
</feature>
<evidence type="ECO:0000259" key="1">
    <source>
        <dbReference type="PROSITE" id="PS50056"/>
    </source>
</evidence>
<protein>
    <submittedName>
        <fullName evidence="2">Tyrosine phosphatase family protein</fullName>
    </submittedName>
</protein>
<dbReference type="Proteomes" id="UP000680348">
    <property type="component" value="Unassembled WGS sequence"/>
</dbReference>
<proteinExistence type="predicted"/>
<dbReference type="Gene3D" id="3.90.190.10">
    <property type="entry name" value="Protein tyrosine phosphatase superfamily"/>
    <property type="match status" value="1"/>
</dbReference>
<dbReference type="InterPro" id="IPR029021">
    <property type="entry name" value="Prot-tyrosine_phosphatase-like"/>
</dbReference>
<sequence length="169" mass="18917">MIYVCPLSKIDETARETGAEWMLSLLAEGTEVTRPSSIVAERHLYLALHDIVEPWEGLTLPAEEHVSALLDFGRRWDRRKPLLVHCFAGISRSTASAYIIAAALAPERDEFQLARHLREQSPSATPNGRMIALADQMLDRNNRMVEAIQSIGRGAEASECVPFCLRFDI</sequence>
<gene>
    <name evidence="2" type="ORF">KEU06_01255</name>
</gene>
<organism evidence="2 3">
    <name type="scientific">Pseudaminobacter soli</name>
    <name type="common">ex Zhang et al. 2022</name>
    <dbReference type="NCBI Taxonomy" id="2831468"/>
    <lineage>
        <taxon>Bacteria</taxon>
        <taxon>Pseudomonadati</taxon>
        <taxon>Pseudomonadota</taxon>
        <taxon>Alphaproteobacteria</taxon>
        <taxon>Hyphomicrobiales</taxon>
        <taxon>Phyllobacteriaceae</taxon>
        <taxon>Pseudaminobacter</taxon>
    </lineage>
</organism>
<dbReference type="InterPro" id="IPR000242">
    <property type="entry name" value="PTP_cat"/>
</dbReference>
<dbReference type="EMBL" id="JAGWCR010000001">
    <property type="protein sequence ID" value="MBS3647253.1"/>
    <property type="molecule type" value="Genomic_DNA"/>
</dbReference>
<evidence type="ECO:0000313" key="3">
    <source>
        <dbReference type="Proteomes" id="UP000680348"/>
    </source>
</evidence>
<dbReference type="InterPro" id="IPR016130">
    <property type="entry name" value="Tyr_Pase_AS"/>
</dbReference>
<dbReference type="AlphaFoldDB" id="A0A942I1K5"/>
<dbReference type="PROSITE" id="PS50056">
    <property type="entry name" value="TYR_PHOSPHATASE_2"/>
    <property type="match status" value="1"/>
</dbReference>
<accession>A0A942I1K5</accession>
<name>A0A942I1K5_9HYPH</name>
<dbReference type="PROSITE" id="PS00383">
    <property type="entry name" value="TYR_PHOSPHATASE_1"/>
    <property type="match status" value="1"/>
</dbReference>
<dbReference type="Pfam" id="PF00102">
    <property type="entry name" value="Y_phosphatase"/>
    <property type="match status" value="1"/>
</dbReference>
<dbReference type="SUPFAM" id="SSF52799">
    <property type="entry name" value="(Phosphotyrosine protein) phosphatases II"/>
    <property type="match status" value="1"/>
</dbReference>
<dbReference type="RefSeq" id="WP_188252810.1">
    <property type="nucleotide sequence ID" value="NZ_JABVCF010000001.1"/>
</dbReference>
<evidence type="ECO:0000313" key="2">
    <source>
        <dbReference type="EMBL" id="MBS3647253.1"/>
    </source>
</evidence>
<dbReference type="InterPro" id="IPR000387">
    <property type="entry name" value="Tyr_Pase_dom"/>
</dbReference>
<reference evidence="2" key="1">
    <citation type="submission" date="2021-04" db="EMBL/GenBank/DDBJ databases">
        <title>Pseudaminobacter soli sp. nov., isolated from paddy soil contaminated by heavy metals.</title>
        <authorList>
            <person name="Zhang K."/>
        </authorList>
    </citation>
    <scope>NUCLEOTIDE SEQUENCE</scope>
    <source>
        <strain evidence="2">19-2017</strain>
    </source>
</reference>
<comment type="caution">
    <text evidence="2">The sequence shown here is derived from an EMBL/GenBank/DDBJ whole genome shotgun (WGS) entry which is preliminary data.</text>
</comment>